<dbReference type="STRING" id="160454.RV10_GL004116"/>
<organism evidence="1 2">
    <name type="scientific">Enterococcus pallens ATCC BAA-351</name>
    <dbReference type="NCBI Taxonomy" id="1158607"/>
    <lineage>
        <taxon>Bacteria</taxon>
        <taxon>Bacillati</taxon>
        <taxon>Bacillota</taxon>
        <taxon>Bacilli</taxon>
        <taxon>Lactobacillales</taxon>
        <taxon>Enterococcaceae</taxon>
        <taxon>Enterococcus</taxon>
    </lineage>
</organism>
<dbReference type="eggNOG" id="ENOG5032ZPD">
    <property type="taxonomic scope" value="Bacteria"/>
</dbReference>
<name>R2T3P0_9ENTE</name>
<dbReference type="Pfam" id="PF20458">
    <property type="entry name" value="DUF6711"/>
    <property type="match status" value="1"/>
</dbReference>
<dbReference type="AlphaFoldDB" id="R2T3P0"/>
<protein>
    <submittedName>
        <fullName evidence="1">Uncharacterized protein</fullName>
    </submittedName>
</protein>
<accession>R2T3P0</accession>
<gene>
    <name evidence="1" type="ORF">UAU_01771</name>
</gene>
<dbReference type="Proteomes" id="UP000013782">
    <property type="component" value="Unassembled WGS sequence"/>
</dbReference>
<proteinExistence type="predicted"/>
<evidence type="ECO:0000313" key="2">
    <source>
        <dbReference type="Proteomes" id="UP000013782"/>
    </source>
</evidence>
<reference evidence="1 2" key="1">
    <citation type="submission" date="2013-02" db="EMBL/GenBank/DDBJ databases">
        <title>The Genome Sequence of Enterococcus pallens BAA-351.</title>
        <authorList>
            <consortium name="The Broad Institute Genome Sequencing Platform"/>
            <consortium name="The Broad Institute Genome Sequencing Center for Infectious Disease"/>
            <person name="Earl A.M."/>
            <person name="Gilmore M.S."/>
            <person name="Lebreton F."/>
            <person name="Walker B."/>
            <person name="Young S.K."/>
            <person name="Zeng Q."/>
            <person name="Gargeya S."/>
            <person name="Fitzgerald M."/>
            <person name="Haas B."/>
            <person name="Abouelleil A."/>
            <person name="Alvarado L."/>
            <person name="Arachchi H.M."/>
            <person name="Berlin A.M."/>
            <person name="Chapman S.B."/>
            <person name="Dewar J."/>
            <person name="Goldberg J."/>
            <person name="Griggs A."/>
            <person name="Gujja S."/>
            <person name="Hansen M."/>
            <person name="Howarth C."/>
            <person name="Imamovic A."/>
            <person name="Larimer J."/>
            <person name="McCowan C."/>
            <person name="Murphy C."/>
            <person name="Neiman D."/>
            <person name="Pearson M."/>
            <person name="Priest M."/>
            <person name="Roberts A."/>
            <person name="Saif S."/>
            <person name="Shea T."/>
            <person name="Sisk P."/>
            <person name="Sykes S."/>
            <person name="Wortman J."/>
            <person name="Nusbaum C."/>
            <person name="Birren B."/>
        </authorList>
    </citation>
    <scope>NUCLEOTIDE SEQUENCE [LARGE SCALE GENOMIC DNA]</scope>
    <source>
        <strain evidence="1 2">ATCC BAA-351</strain>
    </source>
</reference>
<dbReference type="RefSeq" id="WP_010756768.1">
    <property type="nucleotide sequence ID" value="NZ_ASWD01000006.1"/>
</dbReference>
<dbReference type="HOGENOM" id="CLU_167453_0_0_9"/>
<keyword evidence="2" id="KW-1185">Reference proteome</keyword>
<dbReference type="OrthoDB" id="1767129at2"/>
<dbReference type="PATRIC" id="fig|1158607.3.peg.1735"/>
<sequence length="119" mass="13590">MSYLQLNGVTVTAPKSFQWDLMDVDGESTRTASGEMARDKITEKRKLELEWGPLSNGQISSILDPISQTFFQCTYPDARSGIMETRTFYAGDRTAPAFSWHRDFAKQEWNGLKVNFIEK</sequence>
<dbReference type="InterPro" id="IPR046557">
    <property type="entry name" value="DUF6711"/>
</dbReference>
<comment type="caution">
    <text evidence="1">The sequence shown here is derived from an EMBL/GenBank/DDBJ whole genome shotgun (WGS) entry which is preliminary data.</text>
</comment>
<evidence type="ECO:0000313" key="1">
    <source>
        <dbReference type="EMBL" id="EOH94849.1"/>
    </source>
</evidence>
<dbReference type="EMBL" id="AJAQ01000014">
    <property type="protein sequence ID" value="EOH94849.1"/>
    <property type="molecule type" value="Genomic_DNA"/>
</dbReference>